<dbReference type="Gene3D" id="3.40.109.10">
    <property type="entry name" value="NADH Oxidase"/>
    <property type="match status" value="1"/>
</dbReference>
<dbReference type="AlphaFoldDB" id="A0A383D3Q0"/>
<dbReference type="InterPro" id="IPR029479">
    <property type="entry name" value="Nitroreductase"/>
</dbReference>
<proteinExistence type="inferred from homology"/>
<protein>
    <recommendedName>
        <fullName evidence="3">Nitroreductase domain-containing protein</fullName>
    </recommendedName>
</protein>
<evidence type="ECO:0000313" key="4">
    <source>
        <dbReference type="EMBL" id="SVE39112.1"/>
    </source>
</evidence>
<dbReference type="SUPFAM" id="SSF55469">
    <property type="entry name" value="FMN-dependent nitroreductase-like"/>
    <property type="match status" value="1"/>
</dbReference>
<dbReference type="GO" id="GO:0016491">
    <property type="term" value="F:oxidoreductase activity"/>
    <property type="evidence" value="ECO:0007669"/>
    <property type="project" value="UniProtKB-KW"/>
</dbReference>
<dbReference type="EMBL" id="UINC01214055">
    <property type="protein sequence ID" value="SVE39112.1"/>
    <property type="molecule type" value="Genomic_DNA"/>
</dbReference>
<feature type="non-terminal residue" evidence="4">
    <location>
        <position position="173"/>
    </location>
</feature>
<feature type="domain" description="Nitroreductase" evidence="3">
    <location>
        <begin position="18"/>
        <end position="171"/>
    </location>
</feature>
<sequence length="173" mass="19071">MNHEQIGLSNDELLSTTRAVRKRLDFDRPVGMDVIRECMELAVQAPTGSNSQNWHFVFVTDAEKRGEIGKLYQQAFDIYREMPIAIHKLHADSGDEMLTESQDRSASSADYLADNMGRAPVLMIPCIAGRTDNEAGKNVGAQSGTFGSIIPAAWNFMLAARSRGLGTAWTTLH</sequence>
<dbReference type="InterPro" id="IPR000415">
    <property type="entry name" value="Nitroreductase-like"/>
</dbReference>
<dbReference type="Pfam" id="PF00881">
    <property type="entry name" value="Nitroreductase"/>
    <property type="match status" value="1"/>
</dbReference>
<evidence type="ECO:0000256" key="2">
    <source>
        <dbReference type="ARBA" id="ARBA00023002"/>
    </source>
</evidence>
<reference evidence="4" key="1">
    <citation type="submission" date="2018-05" db="EMBL/GenBank/DDBJ databases">
        <authorList>
            <person name="Lanie J.A."/>
            <person name="Ng W.-L."/>
            <person name="Kazmierczak K.M."/>
            <person name="Andrzejewski T.M."/>
            <person name="Davidsen T.M."/>
            <person name="Wayne K.J."/>
            <person name="Tettelin H."/>
            <person name="Glass J.I."/>
            <person name="Rusch D."/>
            <person name="Podicherti R."/>
            <person name="Tsui H.-C.T."/>
            <person name="Winkler M.E."/>
        </authorList>
    </citation>
    <scope>NUCLEOTIDE SEQUENCE</scope>
</reference>
<dbReference type="CDD" id="cd02062">
    <property type="entry name" value="Nitro_FMN_reductase"/>
    <property type="match status" value="1"/>
</dbReference>
<accession>A0A383D3Q0</accession>
<organism evidence="4">
    <name type="scientific">marine metagenome</name>
    <dbReference type="NCBI Taxonomy" id="408172"/>
    <lineage>
        <taxon>unclassified sequences</taxon>
        <taxon>metagenomes</taxon>
        <taxon>ecological metagenomes</taxon>
    </lineage>
</organism>
<evidence type="ECO:0000256" key="1">
    <source>
        <dbReference type="ARBA" id="ARBA00007118"/>
    </source>
</evidence>
<keyword evidence="2" id="KW-0560">Oxidoreductase</keyword>
<comment type="similarity">
    <text evidence="1">Belongs to the nitroreductase family.</text>
</comment>
<dbReference type="PANTHER" id="PTHR43673:SF10">
    <property type="entry name" value="NADH DEHYDROGENASE_NAD(P)H NITROREDUCTASE XCC3605-RELATED"/>
    <property type="match status" value="1"/>
</dbReference>
<gene>
    <name evidence="4" type="ORF">METZ01_LOCUS491966</name>
</gene>
<evidence type="ECO:0000259" key="3">
    <source>
        <dbReference type="Pfam" id="PF00881"/>
    </source>
</evidence>
<dbReference type="PANTHER" id="PTHR43673">
    <property type="entry name" value="NAD(P)H NITROREDUCTASE YDGI-RELATED"/>
    <property type="match status" value="1"/>
</dbReference>
<name>A0A383D3Q0_9ZZZZ</name>